<dbReference type="Proteomes" id="UP000286576">
    <property type="component" value="Unassembled WGS sequence"/>
</dbReference>
<feature type="transmembrane region" description="Helical" evidence="1">
    <location>
        <begin position="45"/>
        <end position="65"/>
    </location>
</feature>
<evidence type="ECO:0000256" key="1">
    <source>
        <dbReference type="SAM" id="Phobius"/>
    </source>
</evidence>
<evidence type="ECO:0000313" key="2">
    <source>
        <dbReference type="EMBL" id="RIV87919.1"/>
    </source>
</evidence>
<organism evidence="2 3">
    <name type="scientific">Aurantiacibacter zhengii</name>
    <dbReference type="NCBI Taxonomy" id="2307003"/>
    <lineage>
        <taxon>Bacteria</taxon>
        <taxon>Pseudomonadati</taxon>
        <taxon>Pseudomonadota</taxon>
        <taxon>Alphaproteobacteria</taxon>
        <taxon>Sphingomonadales</taxon>
        <taxon>Erythrobacteraceae</taxon>
        <taxon>Aurantiacibacter</taxon>
    </lineage>
</organism>
<keyword evidence="1" id="KW-1133">Transmembrane helix</keyword>
<proteinExistence type="predicted"/>
<keyword evidence="1" id="KW-0472">Membrane</keyword>
<dbReference type="RefSeq" id="WP_119585805.1">
    <property type="nucleotide sequence ID" value="NZ_CAWODQ010000012.1"/>
</dbReference>
<dbReference type="OrthoDB" id="7410112at2"/>
<keyword evidence="3" id="KW-1185">Reference proteome</keyword>
<accession>A0A418NV65</accession>
<evidence type="ECO:0000313" key="3">
    <source>
        <dbReference type="Proteomes" id="UP000286576"/>
    </source>
</evidence>
<gene>
    <name evidence="2" type="ORF">D2V07_06285</name>
</gene>
<sequence length="75" mass="8378">MNSREDAEARAKSRFMLISAMRVAGVVMILAAIAVFNDVLSLPDWAGYVLLVLGVFETFVTPTLLSRMWSTNEKR</sequence>
<dbReference type="EMBL" id="QXFL01000002">
    <property type="protein sequence ID" value="RIV87919.1"/>
    <property type="molecule type" value="Genomic_DNA"/>
</dbReference>
<keyword evidence="1" id="KW-0812">Transmembrane</keyword>
<comment type="caution">
    <text evidence="2">The sequence shown here is derived from an EMBL/GenBank/DDBJ whole genome shotgun (WGS) entry which is preliminary data.</text>
</comment>
<feature type="transmembrane region" description="Helical" evidence="1">
    <location>
        <begin position="20"/>
        <end position="39"/>
    </location>
</feature>
<protein>
    <submittedName>
        <fullName evidence="2">Uncharacterized protein</fullName>
    </submittedName>
</protein>
<dbReference type="AlphaFoldDB" id="A0A418NV65"/>
<name>A0A418NV65_9SPHN</name>
<reference evidence="2 3" key="1">
    <citation type="submission" date="2018-08" db="EMBL/GenBank/DDBJ databases">
        <title>Erythrobacter zhengii sp.nov., a bacterium isolated from deep-sea sediment.</title>
        <authorList>
            <person name="Fang C."/>
            <person name="Wu Y.-H."/>
            <person name="Sun C."/>
            <person name="Wang H."/>
            <person name="Cheng H."/>
            <person name="Meng F.-X."/>
            <person name="Wang C.-S."/>
            <person name="Xu X.-W."/>
        </authorList>
    </citation>
    <scope>NUCLEOTIDE SEQUENCE [LARGE SCALE GENOMIC DNA]</scope>
    <source>
        <strain evidence="2 3">V18</strain>
    </source>
</reference>